<feature type="domain" description="CBS" evidence="3">
    <location>
        <begin position="15"/>
        <end position="75"/>
    </location>
</feature>
<keyword evidence="1 2" id="KW-0129">CBS domain</keyword>
<dbReference type="InterPro" id="IPR044725">
    <property type="entry name" value="CBSX3_CBS_dom"/>
</dbReference>
<evidence type="ECO:0000256" key="2">
    <source>
        <dbReference type="PROSITE-ProRule" id="PRU00703"/>
    </source>
</evidence>
<dbReference type="SMART" id="SM00116">
    <property type="entry name" value="CBS"/>
    <property type="match status" value="2"/>
</dbReference>
<name>A0A831RP68_9GAMM</name>
<comment type="caution">
    <text evidence="4">The sequence shown here is derived from an EMBL/GenBank/DDBJ whole genome shotgun (WGS) entry which is preliminary data.</text>
</comment>
<dbReference type="InterPro" id="IPR051257">
    <property type="entry name" value="Diverse_CBS-Domain"/>
</dbReference>
<feature type="domain" description="CBS" evidence="3">
    <location>
        <begin position="84"/>
        <end position="139"/>
    </location>
</feature>
<evidence type="ECO:0000256" key="1">
    <source>
        <dbReference type="ARBA" id="ARBA00023122"/>
    </source>
</evidence>
<dbReference type="Pfam" id="PF00571">
    <property type="entry name" value="CBS"/>
    <property type="match status" value="2"/>
</dbReference>
<dbReference type="InterPro" id="IPR000644">
    <property type="entry name" value="CBS_dom"/>
</dbReference>
<dbReference type="AlphaFoldDB" id="A0A831RP68"/>
<accession>A0A831RP68</accession>
<dbReference type="InterPro" id="IPR046342">
    <property type="entry name" value="CBS_dom_sf"/>
</dbReference>
<dbReference type="PANTHER" id="PTHR43080">
    <property type="entry name" value="CBS DOMAIN-CONTAINING PROTEIN CBSX3, MITOCHONDRIAL"/>
    <property type="match status" value="1"/>
</dbReference>
<dbReference type="Proteomes" id="UP000886251">
    <property type="component" value="Unassembled WGS sequence"/>
</dbReference>
<proteinExistence type="predicted"/>
<dbReference type="CDD" id="cd04623">
    <property type="entry name" value="CBS_pair_bac_euk"/>
    <property type="match status" value="1"/>
</dbReference>
<evidence type="ECO:0000259" key="3">
    <source>
        <dbReference type="PROSITE" id="PS51371"/>
    </source>
</evidence>
<gene>
    <name evidence="4" type="ORF">ENI96_12090</name>
</gene>
<sequence>MFSIRGQDMTLQELLDQKGTSIIYVTSSTRILDAIHTMCDHKVGSLLVTGDDDRLCGIVTERDILRFCADHDGSLGEALISEVMTPDLVVATPDWTTDQAMSLMTGQRFRHLPVLSGGRPMGMISIGDLVKAKLKDVSVEVKYLRDYISA</sequence>
<reference evidence="4" key="1">
    <citation type="journal article" date="2020" name="mSystems">
        <title>Genome- and Community-Level Interaction Insights into Carbon Utilization and Element Cycling Functions of Hydrothermarchaeota in Hydrothermal Sediment.</title>
        <authorList>
            <person name="Zhou Z."/>
            <person name="Liu Y."/>
            <person name="Xu W."/>
            <person name="Pan J."/>
            <person name="Luo Z.H."/>
            <person name="Li M."/>
        </authorList>
    </citation>
    <scope>NUCLEOTIDE SEQUENCE [LARGE SCALE GENOMIC DNA]</scope>
    <source>
        <strain evidence="4">HyVt-443</strain>
    </source>
</reference>
<dbReference type="PANTHER" id="PTHR43080:SF2">
    <property type="entry name" value="CBS DOMAIN-CONTAINING PROTEIN"/>
    <property type="match status" value="1"/>
</dbReference>
<protein>
    <submittedName>
        <fullName evidence="4">CBS domain-containing protein</fullName>
    </submittedName>
</protein>
<organism evidence="4">
    <name type="scientific">Sedimenticola thiotaurini</name>
    <dbReference type="NCBI Taxonomy" id="1543721"/>
    <lineage>
        <taxon>Bacteria</taxon>
        <taxon>Pseudomonadati</taxon>
        <taxon>Pseudomonadota</taxon>
        <taxon>Gammaproteobacteria</taxon>
        <taxon>Chromatiales</taxon>
        <taxon>Sedimenticolaceae</taxon>
        <taxon>Sedimenticola</taxon>
    </lineage>
</organism>
<dbReference type="PROSITE" id="PS51371">
    <property type="entry name" value="CBS"/>
    <property type="match status" value="2"/>
</dbReference>
<dbReference type="EMBL" id="DRKP01000146">
    <property type="protein sequence ID" value="HEB97153.1"/>
    <property type="molecule type" value="Genomic_DNA"/>
</dbReference>
<dbReference type="Gene3D" id="3.10.580.10">
    <property type="entry name" value="CBS-domain"/>
    <property type="match status" value="1"/>
</dbReference>
<evidence type="ECO:0000313" key="4">
    <source>
        <dbReference type="EMBL" id="HEB97153.1"/>
    </source>
</evidence>
<dbReference type="SUPFAM" id="SSF54631">
    <property type="entry name" value="CBS-domain pair"/>
    <property type="match status" value="1"/>
</dbReference>